<evidence type="ECO:0000256" key="1">
    <source>
        <dbReference type="SAM" id="Phobius"/>
    </source>
</evidence>
<evidence type="ECO:0000313" key="4">
    <source>
        <dbReference type="Proteomes" id="UP000663870"/>
    </source>
</evidence>
<keyword evidence="4" id="KW-1185">Reference proteome</keyword>
<dbReference type="EMBL" id="CAJNOH010000001">
    <property type="protein sequence ID" value="CAF0721737.1"/>
    <property type="molecule type" value="Genomic_DNA"/>
</dbReference>
<dbReference type="Proteomes" id="UP000663854">
    <property type="component" value="Unassembled WGS sequence"/>
</dbReference>
<reference evidence="3" key="1">
    <citation type="submission" date="2021-02" db="EMBL/GenBank/DDBJ databases">
        <authorList>
            <person name="Nowell W R."/>
        </authorList>
    </citation>
    <scope>NUCLEOTIDE SEQUENCE</scope>
</reference>
<dbReference type="AlphaFoldDB" id="A0A813V380"/>
<dbReference type="Proteomes" id="UP000663870">
    <property type="component" value="Unassembled WGS sequence"/>
</dbReference>
<accession>A0A813V380</accession>
<dbReference type="EMBL" id="CAJNOL010000087">
    <property type="protein sequence ID" value="CAF0832178.1"/>
    <property type="molecule type" value="Genomic_DNA"/>
</dbReference>
<evidence type="ECO:0000313" key="2">
    <source>
        <dbReference type="EMBL" id="CAF0721737.1"/>
    </source>
</evidence>
<keyword evidence="1" id="KW-0812">Transmembrane</keyword>
<feature type="transmembrane region" description="Helical" evidence="1">
    <location>
        <begin position="30"/>
        <end position="55"/>
    </location>
</feature>
<organism evidence="3 4">
    <name type="scientific">Rotaria sordida</name>
    <dbReference type="NCBI Taxonomy" id="392033"/>
    <lineage>
        <taxon>Eukaryota</taxon>
        <taxon>Metazoa</taxon>
        <taxon>Spiralia</taxon>
        <taxon>Gnathifera</taxon>
        <taxon>Rotifera</taxon>
        <taxon>Eurotatoria</taxon>
        <taxon>Bdelloidea</taxon>
        <taxon>Philodinida</taxon>
        <taxon>Philodinidae</taxon>
        <taxon>Rotaria</taxon>
    </lineage>
</organism>
<protein>
    <submittedName>
        <fullName evidence="3">Uncharacterized protein</fullName>
    </submittedName>
</protein>
<evidence type="ECO:0000313" key="3">
    <source>
        <dbReference type="EMBL" id="CAF0832178.1"/>
    </source>
</evidence>
<comment type="caution">
    <text evidence="3">The sequence shown here is derived from an EMBL/GenBank/DDBJ whole genome shotgun (WGS) entry which is preliminary data.</text>
</comment>
<proteinExistence type="predicted"/>
<keyword evidence="1" id="KW-1133">Transmembrane helix</keyword>
<sequence>MRKWQFNICRRRPRSARYYQVFGQEPEYPYWIFFLQFIVGSLKCIIYYGLIFLLIKWYLWPIVAPSLTKYSLVQTTLNRSSFLIDRLKVQRKL</sequence>
<name>A0A813V380_9BILA</name>
<keyword evidence="1" id="KW-0472">Membrane</keyword>
<gene>
    <name evidence="3" type="ORF">JXQ802_LOCUS5753</name>
    <name evidence="2" type="ORF">PYM288_LOCUS249</name>
</gene>